<feature type="region of interest" description="Disordered" evidence="5">
    <location>
        <begin position="755"/>
        <end position="818"/>
    </location>
</feature>
<proteinExistence type="inferred from homology"/>
<dbReference type="PANTHER" id="PTHR32114">
    <property type="entry name" value="ABC TRANSPORTER ABCH.3"/>
    <property type="match status" value="1"/>
</dbReference>
<dbReference type="EMBL" id="JAVKGR010000008">
    <property type="protein sequence ID" value="MDR8019540.1"/>
    <property type="molecule type" value="Genomic_DNA"/>
</dbReference>
<feature type="coiled-coil region" evidence="4">
    <location>
        <begin position="428"/>
        <end position="513"/>
    </location>
</feature>
<accession>A0ABU2DTC6</accession>
<evidence type="ECO:0000313" key="7">
    <source>
        <dbReference type="EMBL" id="MDR8019540.1"/>
    </source>
</evidence>
<gene>
    <name evidence="7" type="ORF">RIL96_08175</name>
</gene>
<dbReference type="InterPro" id="IPR027417">
    <property type="entry name" value="P-loop_NTPase"/>
</dbReference>
<evidence type="ECO:0000256" key="5">
    <source>
        <dbReference type="SAM" id="MobiDB-lite"/>
    </source>
</evidence>
<feature type="compositionally biased region" description="Basic and acidic residues" evidence="5">
    <location>
        <begin position="567"/>
        <end position="583"/>
    </location>
</feature>
<feature type="compositionally biased region" description="Acidic residues" evidence="5">
    <location>
        <begin position="554"/>
        <end position="566"/>
    </location>
</feature>
<comment type="caution">
    <text evidence="7">The sequence shown here is derived from an EMBL/GenBank/DDBJ whole genome shotgun (WGS) entry which is preliminary data.</text>
</comment>
<dbReference type="PANTHER" id="PTHR32114:SF2">
    <property type="entry name" value="ABC TRANSPORTER ABCH.3"/>
    <property type="match status" value="1"/>
</dbReference>
<keyword evidence="8" id="KW-1185">Reference proteome</keyword>
<sequence length="1058" mass="118016">MRFHTLRLTAVGPFPGTEIIDFDALGADGLFLLHGRTGAGKTTVLDAITFALYGEVPGHRRTAGMKSTHAPADREPWVELEFTLGQVRWNIRRRAAFDRPKKRGTGTVRENAKLLLSRREGEDLVPVSDNIQGAAAEIRQLMPLSMAQFTKVILLPQGEFAEFLHASSLEKQEVLQKLFDTRIYQDLQWRLAEDAKDYRRRDEELGTRITEQTSMLRAAAQELLASTEPPSPEGEETGDEEPPAATFDAELQEHSGVDLLDVVDKRAAERAEQVIAVEEQAAVRKREAEVHAAERAEQHRCLTAWEQYRQHSAAHEGAREQVEQDRTAVQAHAEAEELSRWFDEVIRLARLRDQRREASTRAEEEAQARLRAQQDITWESAADEGQGFDEALTALVELRGRLGAQRAQELEAQQSTLQREEGQLVTQCEAMNNQVQEVTSAAQALRDEVSSLEVEPLEDGPFEADQARLRRRIEHLVRRAELIERRDEQLLELERAEAAAREQTATVQAAEQEHRRRLRVHLAGVASRLAADLEDGERCAVCGSRDHPEPASPEAEEITAEQVEEASDLRRSAQEESARRHAAEQAVRSRLTELEAALEAADDGTSAEPGPRVAAEGEVPGLQEAEASGDIDVVKDGLAAARVHDEQITAHRHQLRDRRERLTQARTELYERERRTLELTHRTASLERERQDTRTRIESIAETLTELRGSHPTVTDRLRALESLRETLTQAQHARRAAEDAESRRLDAERTAAERLAESRFSDHQQAEAARLDPEELARRTDRVQAYDRQTQRLQDRAQSPEVLTGERLTAEGTPDPGAAAVTEAQEAAEARRQDHEAARMDRHAFDRLRTAVQRTASQLRSSLTAQQQLAEDQRLRAELAATLNGTGPENTRSMTLTSYVLAARLERVAEAATRHLQTMSDGRYRLSHDDTESGRGRLGLELKVHDEHSDVERPTSSLSGGETFMASLAMALGLAEVVQSEAGGIGLDSLFIDEGFGSLDEETLEHVMSALHRLQGEGRRVGVVSHVTEMHRAIPTQLRIDSGPGGSTTRAVLPVSG</sequence>
<dbReference type="Gene3D" id="3.40.50.300">
    <property type="entry name" value="P-loop containing nucleotide triphosphate hydrolases"/>
    <property type="match status" value="2"/>
</dbReference>
<organism evidence="7 8">
    <name type="scientific">Nesterenkonia aerolata</name>
    <dbReference type="NCBI Taxonomy" id="3074079"/>
    <lineage>
        <taxon>Bacteria</taxon>
        <taxon>Bacillati</taxon>
        <taxon>Actinomycetota</taxon>
        <taxon>Actinomycetes</taxon>
        <taxon>Micrococcales</taxon>
        <taxon>Micrococcaceae</taxon>
        <taxon>Nesterenkonia</taxon>
    </lineage>
</organism>
<feature type="domain" description="Rad50/SbcC-type AAA" evidence="6">
    <location>
        <begin position="6"/>
        <end position="213"/>
    </location>
</feature>
<dbReference type="Pfam" id="PF13558">
    <property type="entry name" value="SbcC_Walker_B"/>
    <property type="match status" value="1"/>
</dbReference>
<dbReference type="RefSeq" id="WP_310548527.1">
    <property type="nucleotide sequence ID" value="NZ_JAVKGR010000008.1"/>
</dbReference>
<dbReference type="Proteomes" id="UP001251870">
    <property type="component" value="Unassembled WGS sequence"/>
</dbReference>
<feature type="coiled-coil region" evidence="4">
    <location>
        <begin position="721"/>
        <end position="751"/>
    </location>
</feature>
<feature type="region of interest" description="Disordered" evidence="5">
    <location>
        <begin position="541"/>
        <end position="586"/>
    </location>
</feature>
<comment type="subunit">
    <text evidence="2">Heterodimer of SbcC and SbcD.</text>
</comment>
<dbReference type="Pfam" id="PF13476">
    <property type="entry name" value="AAA_23"/>
    <property type="match status" value="1"/>
</dbReference>
<evidence type="ECO:0000259" key="6">
    <source>
        <dbReference type="Pfam" id="PF13476"/>
    </source>
</evidence>
<protein>
    <recommendedName>
        <fullName evidence="3">Nuclease SbcCD subunit C</fullName>
    </recommendedName>
</protein>
<evidence type="ECO:0000256" key="1">
    <source>
        <dbReference type="ARBA" id="ARBA00006930"/>
    </source>
</evidence>
<dbReference type="SUPFAM" id="SSF52540">
    <property type="entry name" value="P-loop containing nucleoside triphosphate hydrolases"/>
    <property type="match status" value="1"/>
</dbReference>
<dbReference type="InterPro" id="IPR038729">
    <property type="entry name" value="Rad50/SbcC_AAA"/>
</dbReference>
<comment type="similarity">
    <text evidence="1">Belongs to the SMC family. SbcC subfamily.</text>
</comment>
<evidence type="ECO:0000256" key="2">
    <source>
        <dbReference type="ARBA" id="ARBA00011322"/>
    </source>
</evidence>
<feature type="compositionally biased region" description="Basic and acidic residues" evidence="5">
    <location>
        <begin position="755"/>
        <end position="796"/>
    </location>
</feature>
<evidence type="ECO:0000256" key="3">
    <source>
        <dbReference type="ARBA" id="ARBA00013368"/>
    </source>
</evidence>
<name>A0ABU2DTC6_9MICC</name>
<evidence type="ECO:0000313" key="8">
    <source>
        <dbReference type="Proteomes" id="UP001251870"/>
    </source>
</evidence>
<keyword evidence="4" id="KW-0175">Coiled coil</keyword>
<reference evidence="7 8" key="1">
    <citation type="submission" date="2023-09" db="EMBL/GenBank/DDBJ databases">
        <title>Description of three actinobacteria isolated from air of manufacturing shop in a pharmaceutical factory.</title>
        <authorList>
            <person name="Zhang D.-F."/>
        </authorList>
    </citation>
    <scope>NUCLEOTIDE SEQUENCE [LARGE SCALE GENOMIC DNA]</scope>
    <source>
        <strain evidence="7 8">LY-0111</strain>
    </source>
</reference>
<evidence type="ECO:0000256" key="4">
    <source>
        <dbReference type="SAM" id="Coils"/>
    </source>
</evidence>